<proteinExistence type="predicted"/>
<dbReference type="Proteomes" id="UP000284657">
    <property type="component" value="Unassembled WGS sequence"/>
</dbReference>
<gene>
    <name evidence="1" type="ORF">BBJ29_002662</name>
    <name evidence="2" type="ORF">BBP00_00003340</name>
</gene>
<evidence type="ECO:0000313" key="1">
    <source>
        <dbReference type="EMBL" id="RLN59329.1"/>
    </source>
</evidence>
<evidence type="ECO:0000313" key="2">
    <source>
        <dbReference type="EMBL" id="RLN64626.1"/>
    </source>
</evidence>
<name>A0A3F2RWA0_9STRA</name>
<accession>A0A3F2RWA0</accession>
<evidence type="ECO:0000313" key="3">
    <source>
        <dbReference type="Proteomes" id="UP000277300"/>
    </source>
</evidence>
<comment type="caution">
    <text evidence="2">The sequence shown here is derived from an EMBL/GenBank/DDBJ whole genome shotgun (WGS) entry which is preliminary data.</text>
</comment>
<protein>
    <submittedName>
        <fullName evidence="2">Uncharacterized protein</fullName>
    </submittedName>
</protein>
<dbReference type="EMBL" id="MBAD02001053">
    <property type="protein sequence ID" value="RLN59329.1"/>
    <property type="molecule type" value="Genomic_DNA"/>
</dbReference>
<reference evidence="3 4" key="1">
    <citation type="submission" date="2018-07" db="EMBL/GenBank/DDBJ databases">
        <title>Genome sequencing of oomycete isolates from Chile give support for New Zealand origin for Phytophthora kernoviae and make available the first Nothophytophthora sp. genome.</title>
        <authorList>
            <person name="Studholme D.J."/>
            <person name="Sanfuentes E."/>
            <person name="Panda P."/>
            <person name="Hill R."/>
            <person name="Sambles C."/>
            <person name="Grant M."/>
            <person name="Williams N.M."/>
            <person name="Mcdougal R.L."/>
        </authorList>
    </citation>
    <scope>NUCLEOTIDE SEQUENCE [LARGE SCALE GENOMIC DNA]</scope>
    <source>
        <strain evidence="2">Chile6</strain>
        <strain evidence="1">Chile7</strain>
    </source>
</reference>
<dbReference type="AlphaFoldDB" id="A0A3F2RWA0"/>
<dbReference type="Proteomes" id="UP000277300">
    <property type="component" value="Unassembled WGS sequence"/>
</dbReference>
<dbReference type="EMBL" id="MBDO02000069">
    <property type="protein sequence ID" value="RLN64626.1"/>
    <property type="molecule type" value="Genomic_DNA"/>
</dbReference>
<sequence length="145" mass="15890">MTINLLRFNMDNPRGLLSARTTGSPVETPPTITELLVDDFDFEMEDAEGFDTDFDGFEMVDASSPPAGEFAEAVEGGLVVLPLEGEPPHHARGEFELPLGSMTNANPAMAIDTCALDAEKIQLKMELGEIRAKVLAVRKKRKRRT</sequence>
<organism evidence="2 3">
    <name type="scientific">Phytophthora kernoviae</name>
    <dbReference type="NCBI Taxonomy" id="325452"/>
    <lineage>
        <taxon>Eukaryota</taxon>
        <taxon>Sar</taxon>
        <taxon>Stramenopiles</taxon>
        <taxon>Oomycota</taxon>
        <taxon>Peronosporomycetes</taxon>
        <taxon>Peronosporales</taxon>
        <taxon>Peronosporaceae</taxon>
        <taxon>Phytophthora</taxon>
    </lineage>
</organism>
<evidence type="ECO:0000313" key="4">
    <source>
        <dbReference type="Proteomes" id="UP000284657"/>
    </source>
</evidence>